<organism evidence="1 2">
    <name type="scientific">Helicobacter hepaticus (strain ATCC 51449 / 3B1)</name>
    <dbReference type="NCBI Taxonomy" id="235279"/>
    <lineage>
        <taxon>Bacteria</taxon>
        <taxon>Pseudomonadati</taxon>
        <taxon>Campylobacterota</taxon>
        <taxon>Epsilonproteobacteria</taxon>
        <taxon>Campylobacterales</taxon>
        <taxon>Helicobacteraceae</taxon>
        <taxon>Helicobacter</taxon>
    </lineage>
</organism>
<keyword evidence="2" id="KW-1185">Reference proteome</keyword>
<proteinExistence type="predicted"/>
<accession>Q7VIX7</accession>
<dbReference type="STRING" id="235279.HH_0475"/>
<dbReference type="KEGG" id="hhe:HH_0475"/>
<evidence type="ECO:0000313" key="1">
    <source>
        <dbReference type="EMBL" id="AAP77072.1"/>
    </source>
</evidence>
<dbReference type="Proteomes" id="UP000002495">
    <property type="component" value="Chromosome"/>
</dbReference>
<name>Q7VIX7_HELHP</name>
<sequence>MRKAFAIGIIFITLFFNMSEARGANDRVICKNAQDEEWWRNIVFGSFGYIKGDEIGYNCKVGNNAEICKEMRKIFKEALYKHREELLLSGECVKVDFNKKSAE</sequence>
<dbReference type="AlphaFoldDB" id="Q7VIX7"/>
<protein>
    <submittedName>
        <fullName evidence="1">Uncharacterized protein</fullName>
    </submittedName>
</protein>
<dbReference type="HOGENOM" id="CLU_2259885_0_0_7"/>
<reference evidence="1 2" key="1">
    <citation type="journal article" date="2003" name="Proc. Natl. Acad. Sci. U.S.A.">
        <title>The complete genome sequence of the carcinogenic bacterium Helicobacter hepaticus.</title>
        <authorList>
            <person name="Suerbaum S."/>
            <person name="Josenhans C."/>
            <person name="Sterzenbach T."/>
            <person name="Drescher B."/>
            <person name="Brandt P."/>
            <person name="Bell M."/>
            <person name="Droege M."/>
            <person name="Fartmann B."/>
            <person name="Fischer H.-P."/>
            <person name="Ge Z."/>
            <person name="Hoerster A."/>
            <person name="Holland R."/>
            <person name="Klein K."/>
            <person name="Koenig J."/>
            <person name="Macko L."/>
            <person name="Mendz G.L."/>
            <person name="Nyakatura G."/>
            <person name="Schauer D.B."/>
            <person name="Shen Z."/>
            <person name="Weber J."/>
            <person name="Frosch M."/>
            <person name="Fox J.G."/>
        </authorList>
    </citation>
    <scope>NUCLEOTIDE SEQUENCE [LARGE SCALE GENOMIC DNA]</scope>
    <source>
        <strain evidence="2">ATCC 51449 / 3B1</strain>
    </source>
</reference>
<dbReference type="EMBL" id="AE017125">
    <property type="protein sequence ID" value="AAP77072.1"/>
    <property type="molecule type" value="Genomic_DNA"/>
</dbReference>
<dbReference type="RefSeq" id="WP_011115317.1">
    <property type="nucleotide sequence ID" value="NC_004917.1"/>
</dbReference>
<gene>
    <name evidence="1" type="ordered locus">HH_0475</name>
</gene>
<evidence type="ECO:0000313" key="2">
    <source>
        <dbReference type="Proteomes" id="UP000002495"/>
    </source>
</evidence>